<dbReference type="Proteomes" id="UP000601435">
    <property type="component" value="Unassembled WGS sequence"/>
</dbReference>
<evidence type="ECO:0000256" key="1">
    <source>
        <dbReference type="SAM" id="MobiDB-lite"/>
    </source>
</evidence>
<reference evidence="3" key="1">
    <citation type="submission" date="2021-02" db="EMBL/GenBank/DDBJ databases">
        <authorList>
            <person name="Dougan E. K."/>
            <person name="Rhodes N."/>
            <person name="Thang M."/>
            <person name="Chan C."/>
        </authorList>
    </citation>
    <scope>NUCLEOTIDE SEQUENCE</scope>
</reference>
<dbReference type="OrthoDB" id="10377944at2759"/>
<feature type="chain" id="PRO_5032677134" evidence="2">
    <location>
        <begin position="20"/>
        <end position="194"/>
    </location>
</feature>
<feature type="compositionally biased region" description="Basic and acidic residues" evidence="1">
    <location>
        <begin position="102"/>
        <end position="112"/>
    </location>
</feature>
<gene>
    <name evidence="3" type="ORF">SNEC2469_LOCUS17090</name>
</gene>
<sequence length="194" mass="20634">MVHSRPFACCLAWAALAAAHGPALQSVEVDSRAELGPEVDYGSELEPEVGSSFDVDPEAGRKRHRERAGRSAALLRTENRAGARGGSEDFASDASLLDAEEESHGRAHAEKVTKKKKKKKKKALAKKCVGTHLTSCPSDGSDPCKTKSAGNCINVFHSCGDDVLKQCGLDKKKKCTSLSGGACYLQCTGRELFG</sequence>
<proteinExistence type="predicted"/>
<evidence type="ECO:0000256" key="2">
    <source>
        <dbReference type="SAM" id="SignalP"/>
    </source>
</evidence>
<feature type="region of interest" description="Disordered" evidence="1">
    <location>
        <begin position="38"/>
        <end position="118"/>
    </location>
</feature>
<dbReference type="AlphaFoldDB" id="A0A812UQQ0"/>
<comment type="caution">
    <text evidence="3">The sequence shown here is derived from an EMBL/GenBank/DDBJ whole genome shotgun (WGS) entry which is preliminary data.</text>
</comment>
<organism evidence="3 4">
    <name type="scientific">Symbiodinium necroappetens</name>
    <dbReference type="NCBI Taxonomy" id="1628268"/>
    <lineage>
        <taxon>Eukaryota</taxon>
        <taxon>Sar</taxon>
        <taxon>Alveolata</taxon>
        <taxon>Dinophyceae</taxon>
        <taxon>Suessiales</taxon>
        <taxon>Symbiodiniaceae</taxon>
        <taxon>Symbiodinium</taxon>
    </lineage>
</organism>
<feature type="signal peptide" evidence="2">
    <location>
        <begin position="1"/>
        <end position="19"/>
    </location>
</feature>
<dbReference type="EMBL" id="CAJNJA010028098">
    <property type="protein sequence ID" value="CAE7593040.1"/>
    <property type="molecule type" value="Genomic_DNA"/>
</dbReference>
<name>A0A812UQQ0_9DINO</name>
<keyword evidence="4" id="KW-1185">Reference proteome</keyword>
<accession>A0A812UQQ0</accession>
<protein>
    <submittedName>
        <fullName evidence="3">Uncharacterized protein</fullName>
    </submittedName>
</protein>
<evidence type="ECO:0000313" key="3">
    <source>
        <dbReference type="EMBL" id="CAE7593040.1"/>
    </source>
</evidence>
<feature type="non-terminal residue" evidence="3">
    <location>
        <position position="1"/>
    </location>
</feature>
<keyword evidence="2" id="KW-0732">Signal</keyword>
<evidence type="ECO:0000313" key="4">
    <source>
        <dbReference type="Proteomes" id="UP000601435"/>
    </source>
</evidence>